<dbReference type="InterPro" id="IPR012337">
    <property type="entry name" value="RNaseH-like_sf"/>
</dbReference>
<dbReference type="GO" id="GO:0004519">
    <property type="term" value="F:endonuclease activity"/>
    <property type="evidence" value="ECO:0007669"/>
    <property type="project" value="UniProtKB-KW"/>
</dbReference>
<dbReference type="Pfam" id="PF00665">
    <property type="entry name" value="rve"/>
    <property type="match status" value="1"/>
</dbReference>
<evidence type="ECO:0000313" key="9">
    <source>
        <dbReference type="Proteomes" id="UP001374535"/>
    </source>
</evidence>
<dbReference type="InterPro" id="IPR036397">
    <property type="entry name" value="RNaseH_sf"/>
</dbReference>
<dbReference type="PANTHER" id="PTHR37984:SF5">
    <property type="entry name" value="PROTEIN NYNRIN-LIKE"/>
    <property type="match status" value="1"/>
</dbReference>
<dbReference type="GO" id="GO:0015074">
    <property type="term" value="P:DNA integration"/>
    <property type="evidence" value="ECO:0007669"/>
    <property type="project" value="InterPro"/>
</dbReference>
<keyword evidence="1" id="KW-0808">Transferase</keyword>
<evidence type="ECO:0000256" key="4">
    <source>
        <dbReference type="ARBA" id="ARBA00022759"/>
    </source>
</evidence>
<name>A0AAQ3N5M9_VIGMU</name>
<dbReference type="InterPro" id="IPR050951">
    <property type="entry name" value="Retrovirus_Pol_polyprotein"/>
</dbReference>
<accession>A0AAQ3N5M9</accession>
<keyword evidence="6" id="KW-0695">RNA-directed DNA polymerase</keyword>
<dbReference type="SUPFAM" id="SSF53098">
    <property type="entry name" value="Ribonuclease H-like"/>
    <property type="match status" value="1"/>
</dbReference>
<dbReference type="InterPro" id="IPR041373">
    <property type="entry name" value="RT_RNaseH"/>
</dbReference>
<dbReference type="PROSITE" id="PS50994">
    <property type="entry name" value="INTEGRASE"/>
    <property type="match status" value="1"/>
</dbReference>
<dbReference type="GO" id="GO:0003676">
    <property type="term" value="F:nucleic acid binding"/>
    <property type="evidence" value="ECO:0007669"/>
    <property type="project" value="InterPro"/>
</dbReference>
<keyword evidence="4" id="KW-0255">Endonuclease</keyword>
<evidence type="ECO:0000256" key="5">
    <source>
        <dbReference type="ARBA" id="ARBA00022801"/>
    </source>
</evidence>
<proteinExistence type="predicted"/>
<dbReference type="PANTHER" id="PTHR37984">
    <property type="entry name" value="PROTEIN CBG26694"/>
    <property type="match status" value="1"/>
</dbReference>
<dbReference type="FunFam" id="3.10.20.370:FF:000001">
    <property type="entry name" value="Retrovirus-related Pol polyprotein from transposon 17.6-like protein"/>
    <property type="match status" value="1"/>
</dbReference>
<evidence type="ECO:0000256" key="6">
    <source>
        <dbReference type="ARBA" id="ARBA00022918"/>
    </source>
</evidence>
<reference evidence="8 9" key="1">
    <citation type="journal article" date="2023" name="Life. Sci Alliance">
        <title>Evolutionary insights into 3D genome organization and epigenetic landscape of Vigna mungo.</title>
        <authorList>
            <person name="Junaid A."/>
            <person name="Singh B."/>
            <person name="Bhatia S."/>
        </authorList>
    </citation>
    <scope>NUCLEOTIDE SEQUENCE [LARGE SCALE GENOMIC DNA]</scope>
    <source>
        <strain evidence="8">Urdbean</strain>
    </source>
</reference>
<evidence type="ECO:0000256" key="3">
    <source>
        <dbReference type="ARBA" id="ARBA00022722"/>
    </source>
</evidence>
<dbReference type="Proteomes" id="UP001374535">
    <property type="component" value="Chromosome 7"/>
</dbReference>
<keyword evidence="3" id="KW-0540">Nuclease</keyword>
<dbReference type="Gene3D" id="3.10.20.370">
    <property type="match status" value="1"/>
</dbReference>
<keyword evidence="2" id="KW-0548">Nucleotidyltransferase</keyword>
<protein>
    <recommendedName>
        <fullName evidence="7">Integrase catalytic domain-containing protein</fullName>
    </recommendedName>
</protein>
<dbReference type="CDD" id="cd09274">
    <property type="entry name" value="RNase_HI_RT_Ty3"/>
    <property type="match status" value="1"/>
</dbReference>
<sequence>MDDFSVFGDSFQRCLINLDVVLKRCVQTNLVLNWEKCHFMVTEGIILGHKISAREIEVDKAKVEVIEKLPPPMNVKGIRNFSKIAKSLSHLLVKDTPFMMSKECVKAFHFLKKSLISAPVIVAPDWSKDFELMCDVSDYAIGVLLGQRREKVFHAIYYASKVLNKAQLNYATTEKEFLAIVYALEKFRSYLIGSKVIIYTDHAAIKYLLTKPDSKPRLIRWVLLLQEFDVEIRDKKGSENLIDDHLSRLVNKEESFSDETLLYIQQRPWFVDMANFKAAGVIPEELNWNQNYMMLSSSYGTIPDNLLRRCVTKEEAEGILWHCHNSAYGGHYNGERTATKILQRYEIPSQGILEVEIFNCWGIDFVGPFPPSFNNEYILVAVDYVSKWVEALACPKNDANIVIKFLKRQFFSRFGTPRVLVSDGGRIFVTFSLQRKDWAHKLNDALWAYRIGMKTSMGLSLFQLVYGQACHLPVEMEHKALWALKFLNFDPHETQSKRRSQLLELEEMSYKEKVKFYHDRKLIKRTFNPGQQVLLFKSRLKLFPGKLKSKWSGPFVIKHVNPHGAVELVNPTDKDPQKSWLVNGQRLKHCLGGEVEQLSTIMKLARDVQQALTGRQPSAELKIRDGVYSTRVKGVDIVLDDDIWTTVAQIQVNEDVVMLTQELEGINKILAFRSFLMNHEVQIIRKQLIMGGSSSLHQMGFILEGNTYIHRDDVKNLEDKDEDQQMNGIQDEVGLFAATPTSSYYFLESLSWQLSDMSLLQDSRHEEVYSLLKSLNDRVHALEHLVQPLDDGDSD</sequence>
<feature type="domain" description="Integrase catalytic" evidence="7">
    <location>
        <begin position="344"/>
        <end position="443"/>
    </location>
</feature>
<evidence type="ECO:0000256" key="2">
    <source>
        <dbReference type="ARBA" id="ARBA00022695"/>
    </source>
</evidence>
<dbReference type="SUPFAM" id="SSF56672">
    <property type="entry name" value="DNA/RNA polymerases"/>
    <property type="match status" value="1"/>
</dbReference>
<evidence type="ECO:0000259" key="7">
    <source>
        <dbReference type="PROSITE" id="PS50994"/>
    </source>
</evidence>
<organism evidence="8 9">
    <name type="scientific">Vigna mungo</name>
    <name type="common">Black gram</name>
    <name type="synonym">Phaseolus mungo</name>
    <dbReference type="NCBI Taxonomy" id="3915"/>
    <lineage>
        <taxon>Eukaryota</taxon>
        <taxon>Viridiplantae</taxon>
        <taxon>Streptophyta</taxon>
        <taxon>Embryophyta</taxon>
        <taxon>Tracheophyta</taxon>
        <taxon>Spermatophyta</taxon>
        <taxon>Magnoliopsida</taxon>
        <taxon>eudicotyledons</taxon>
        <taxon>Gunneridae</taxon>
        <taxon>Pentapetalae</taxon>
        <taxon>rosids</taxon>
        <taxon>fabids</taxon>
        <taxon>Fabales</taxon>
        <taxon>Fabaceae</taxon>
        <taxon>Papilionoideae</taxon>
        <taxon>50 kb inversion clade</taxon>
        <taxon>NPAAA clade</taxon>
        <taxon>indigoferoid/millettioid clade</taxon>
        <taxon>Phaseoleae</taxon>
        <taxon>Vigna</taxon>
    </lineage>
</organism>
<evidence type="ECO:0000313" key="8">
    <source>
        <dbReference type="EMBL" id="WVZ03900.1"/>
    </source>
</evidence>
<evidence type="ECO:0000256" key="1">
    <source>
        <dbReference type="ARBA" id="ARBA00022679"/>
    </source>
</evidence>
<dbReference type="EMBL" id="CP144694">
    <property type="protein sequence ID" value="WVZ03900.1"/>
    <property type="molecule type" value="Genomic_DNA"/>
</dbReference>
<dbReference type="GO" id="GO:0016787">
    <property type="term" value="F:hydrolase activity"/>
    <property type="evidence" value="ECO:0007669"/>
    <property type="project" value="UniProtKB-KW"/>
</dbReference>
<dbReference type="GO" id="GO:0003964">
    <property type="term" value="F:RNA-directed DNA polymerase activity"/>
    <property type="evidence" value="ECO:0007669"/>
    <property type="project" value="UniProtKB-KW"/>
</dbReference>
<dbReference type="InterPro" id="IPR001584">
    <property type="entry name" value="Integrase_cat-core"/>
</dbReference>
<gene>
    <name evidence="8" type="ORF">V8G54_024706</name>
</gene>
<dbReference type="InterPro" id="IPR043502">
    <property type="entry name" value="DNA/RNA_pol_sf"/>
</dbReference>
<dbReference type="Gene3D" id="3.30.420.10">
    <property type="entry name" value="Ribonuclease H-like superfamily/Ribonuclease H"/>
    <property type="match status" value="1"/>
</dbReference>
<dbReference type="Pfam" id="PF17917">
    <property type="entry name" value="RT_RNaseH"/>
    <property type="match status" value="1"/>
</dbReference>
<dbReference type="InterPro" id="IPR043128">
    <property type="entry name" value="Rev_trsase/Diguanyl_cyclase"/>
</dbReference>
<dbReference type="Gene3D" id="3.30.70.270">
    <property type="match status" value="2"/>
</dbReference>
<keyword evidence="9" id="KW-1185">Reference proteome</keyword>
<dbReference type="AlphaFoldDB" id="A0AAQ3N5M9"/>
<keyword evidence="5" id="KW-0378">Hydrolase</keyword>